<feature type="domain" description="JmjC" evidence="4">
    <location>
        <begin position="110"/>
        <end position="257"/>
    </location>
</feature>
<evidence type="ECO:0000256" key="1">
    <source>
        <dbReference type="ARBA" id="ARBA00001954"/>
    </source>
</evidence>
<keyword evidence="2" id="KW-0479">Metal-binding</keyword>
<gene>
    <name evidence="5" type="ORF">C3B59_12135</name>
</gene>
<accession>A0A2S3Z766</accession>
<protein>
    <submittedName>
        <fullName evidence="5">Cupin</fullName>
    </submittedName>
</protein>
<evidence type="ECO:0000313" key="6">
    <source>
        <dbReference type="Proteomes" id="UP000237104"/>
    </source>
</evidence>
<evidence type="ECO:0000313" key="5">
    <source>
        <dbReference type="EMBL" id="POH61396.1"/>
    </source>
</evidence>
<dbReference type="GO" id="GO:0032453">
    <property type="term" value="F:histone H3K4 demethylase activity"/>
    <property type="evidence" value="ECO:0007669"/>
    <property type="project" value="TreeGrafter"/>
</dbReference>
<organism evidence="5 6">
    <name type="scientific">Cryobacterium zongtaii</name>
    <dbReference type="NCBI Taxonomy" id="1259217"/>
    <lineage>
        <taxon>Bacteria</taxon>
        <taxon>Bacillati</taxon>
        <taxon>Actinomycetota</taxon>
        <taxon>Actinomycetes</taxon>
        <taxon>Micrococcales</taxon>
        <taxon>Microbacteriaceae</taxon>
        <taxon>Cryobacterium</taxon>
    </lineage>
</organism>
<evidence type="ECO:0000256" key="3">
    <source>
        <dbReference type="ARBA" id="ARBA00023004"/>
    </source>
</evidence>
<comment type="cofactor">
    <cofactor evidence="1">
        <name>Fe(2+)</name>
        <dbReference type="ChEBI" id="CHEBI:29033"/>
    </cofactor>
</comment>
<dbReference type="OrthoDB" id="9764016at2"/>
<dbReference type="InterPro" id="IPR003347">
    <property type="entry name" value="JmjC_dom"/>
</dbReference>
<dbReference type="AlphaFoldDB" id="A0A2S3Z766"/>
<dbReference type="GO" id="GO:0046872">
    <property type="term" value="F:metal ion binding"/>
    <property type="evidence" value="ECO:0007669"/>
    <property type="project" value="UniProtKB-KW"/>
</dbReference>
<evidence type="ECO:0000259" key="4">
    <source>
        <dbReference type="PROSITE" id="PS51184"/>
    </source>
</evidence>
<sequence>MTSEGRGASDRPALTRLLEVTPEAFATDYWDRQPLFTRAAALRSRFDDLFTADAVDELVTHRGLRTPFVRMARQGTVLDPGRYTAPGGLGAEIADQVSADKVLDEFTDGATLVLQGLHRTWPPLAEFTRQLTRDLGHPVQVNAYVTPAAERGFDPHYDVHDVFVLQIAGEKRWRIHPPVHPRPLRDQPWTDHRRAVERRAEDEPAIDEVFRPNDVLYLPRGWIHSATALGGTSIHLTIGVAALTRHDVLREAVAHAAAAESLRAALPLGIDLTDAATVGALLADTVDDFGRFTGADAAPAEAVSRRLARRLRASTRAEPIAPLATTAAATALHEATTVSLRRGLGARFRAGPNPGDVSLVLPDKTVTLPAEAADALAQILTGHPLQAGGLAGLDAASSLVVARRLVREGVLVVR</sequence>
<dbReference type="InterPro" id="IPR039994">
    <property type="entry name" value="NO66-like"/>
</dbReference>
<name>A0A2S3Z766_9MICO</name>
<dbReference type="Proteomes" id="UP000237104">
    <property type="component" value="Unassembled WGS sequence"/>
</dbReference>
<dbReference type="GO" id="GO:0051864">
    <property type="term" value="F:histone H3K36 demethylase activity"/>
    <property type="evidence" value="ECO:0007669"/>
    <property type="project" value="TreeGrafter"/>
</dbReference>
<dbReference type="PANTHER" id="PTHR13096:SF9">
    <property type="entry name" value="BIFUNCTIONAL LYSINE-SPECIFIC DEMETHYLASE AND HISTIDYL-HYDROXYLASE"/>
    <property type="match status" value="1"/>
</dbReference>
<dbReference type="PANTHER" id="PTHR13096">
    <property type="entry name" value="MINA53 MYC INDUCED NUCLEAR ANTIGEN"/>
    <property type="match status" value="1"/>
</dbReference>
<dbReference type="SUPFAM" id="SSF51197">
    <property type="entry name" value="Clavaminate synthase-like"/>
    <property type="match status" value="1"/>
</dbReference>
<dbReference type="PROSITE" id="PS51184">
    <property type="entry name" value="JMJC"/>
    <property type="match status" value="1"/>
</dbReference>
<dbReference type="Gene3D" id="2.60.120.650">
    <property type="entry name" value="Cupin"/>
    <property type="match status" value="1"/>
</dbReference>
<dbReference type="RefSeq" id="WP_103431602.1">
    <property type="nucleotide sequence ID" value="NZ_PPXF01000058.1"/>
</dbReference>
<dbReference type="EMBL" id="PPXF01000058">
    <property type="protein sequence ID" value="POH61396.1"/>
    <property type="molecule type" value="Genomic_DNA"/>
</dbReference>
<dbReference type="Pfam" id="PF08007">
    <property type="entry name" value="JmjC_2"/>
    <property type="match status" value="1"/>
</dbReference>
<evidence type="ECO:0000256" key="2">
    <source>
        <dbReference type="ARBA" id="ARBA00022723"/>
    </source>
</evidence>
<proteinExistence type="predicted"/>
<comment type="caution">
    <text evidence="5">The sequence shown here is derived from an EMBL/GenBank/DDBJ whole genome shotgun (WGS) entry which is preliminary data.</text>
</comment>
<dbReference type="SMART" id="SM00558">
    <property type="entry name" value="JmjC"/>
    <property type="match status" value="1"/>
</dbReference>
<keyword evidence="3" id="KW-0408">Iron</keyword>
<reference evidence="5 6" key="1">
    <citation type="submission" date="2018-01" db="EMBL/GenBank/DDBJ databases">
        <title>Cryobacterium sp. nov., from glaciers in China.</title>
        <authorList>
            <person name="Liu Q."/>
            <person name="Xin Y.-H."/>
        </authorList>
    </citation>
    <scope>NUCLEOTIDE SEQUENCE [LARGE SCALE GENOMIC DNA]</scope>
    <source>
        <strain evidence="5 6">TMB1-8</strain>
    </source>
</reference>